<dbReference type="OrthoDB" id="2254241at2759"/>
<dbReference type="Proteomes" id="UP000253551">
    <property type="component" value="Unassembled WGS sequence"/>
</dbReference>
<dbReference type="AlphaFoldDB" id="A0A367KNZ1"/>
<gene>
    <name evidence="1" type="ORF">CU098_012760</name>
</gene>
<reference evidence="1 2" key="1">
    <citation type="journal article" date="2018" name="G3 (Bethesda)">
        <title>Phylogenetic and Phylogenomic Definition of Rhizopus Species.</title>
        <authorList>
            <person name="Gryganskyi A.P."/>
            <person name="Golan J."/>
            <person name="Dolatabadi S."/>
            <person name="Mondo S."/>
            <person name="Robb S."/>
            <person name="Idnurm A."/>
            <person name="Muszewska A."/>
            <person name="Steczkiewicz K."/>
            <person name="Masonjones S."/>
            <person name="Liao H.L."/>
            <person name="Gajdeczka M.T."/>
            <person name="Anike F."/>
            <person name="Vuek A."/>
            <person name="Anishchenko I.M."/>
            <person name="Voigt K."/>
            <person name="de Hoog G.S."/>
            <person name="Smith M.E."/>
            <person name="Heitman J."/>
            <person name="Vilgalys R."/>
            <person name="Stajich J.E."/>
        </authorList>
    </citation>
    <scope>NUCLEOTIDE SEQUENCE [LARGE SCALE GENOMIC DNA]</scope>
    <source>
        <strain evidence="1 2">LSU 92-RS-03</strain>
    </source>
</reference>
<evidence type="ECO:0000313" key="1">
    <source>
        <dbReference type="EMBL" id="RCI03924.1"/>
    </source>
</evidence>
<keyword evidence="2" id="KW-1185">Reference proteome</keyword>
<proteinExistence type="predicted"/>
<accession>A0A367KNZ1</accession>
<evidence type="ECO:0000313" key="2">
    <source>
        <dbReference type="Proteomes" id="UP000253551"/>
    </source>
</evidence>
<dbReference type="EMBL" id="PJQM01000846">
    <property type="protein sequence ID" value="RCI03924.1"/>
    <property type="molecule type" value="Genomic_DNA"/>
</dbReference>
<comment type="caution">
    <text evidence="1">The sequence shown here is derived from an EMBL/GenBank/DDBJ whole genome shotgun (WGS) entry which is preliminary data.</text>
</comment>
<organism evidence="1 2">
    <name type="scientific">Rhizopus stolonifer</name>
    <name type="common">Rhizopus nigricans</name>
    <dbReference type="NCBI Taxonomy" id="4846"/>
    <lineage>
        <taxon>Eukaryota</taxon>
        <taxon>Fungi</taxon>
        <taxon>Fungi incertae sedis</taxon>
        <taxon>Mucoromycota</taxon>
        <taxon>Mucoromycotina</taxon>
        <taxon>Mucoromycetes</taxon>
        <taxon>Mucorales</taxon>
        <taxon>Mucorineae</taxon>
        <taxon>Rhizopodaceae</taxon>
        <taxon>Rhizopus</taxon>
    </lineage>
</organism>
<name>A0A367KNZ1_RHIST</name>
<protein>
    <submittedName>
        <fullName evidence="1">Uncharacterized protein</fullName>
    </submittedName>
</protein>
<sequence length="110" mass="12494">MSSPNSTLLYAKEEEMKPSSYYKRGNLLATPSFRSKYTSAFRRSRSSSYTSLEDDKQASSNTSIFSRKNMLLKERANTASNKRAYSRQNLLKPSASWKSSVLKAVGIKHR</sequence>